<comment type="caution">
    <text evidence="9">The sequence shown here is derived from an EMBL/GenBank/DDBJ whole genome shotgun (WGS) entry which is preliminary data.</text>
</comment>
<dbReference type="InterPro" id="IPR002589">
    <property type="entry name" value="Macro_dom"/>
</dbReference>
<reference evidence="9 10" key="1">
    <citation type="submission" date="2019-06" db="EMBL/GenBank/DDBJ databases">
        <authorList>
            <person name="Palmer J.M."/>
        </authorList>
    </citation>
    <scope>NUCLEOTIDE SEQUENCE [LARGE SCALE GENOMIC DNA]</scope>
    <source>
        <strain evidence="9 10">TWF191</strain>
    </source>
</reference>
<feature type="region of interest" description="Disordered" evidence="7">
    <location>
        <begin position="1"/>
        <end position="43"/>
    </location>
</feature>
<evidence type="ECO:0000259" key="8">
    <source>
        <dbReference type="SMART" id="SM00506"/>
    </source>
</evidence>
<accession>A0A7C8V4C7</accession>
<dbReference type="PANTHER" id="PTHR12521">
    <property type="entry name" value="PROTEIN C6ORF130"/>
    <property type="match status" value="1"/>
</dbReference>
<keyword evidence="5" id="KW-0378">Hydrolase</keyword>
<proteinExistence type="inferred from homology"/>
<keyword evidence="5" id="KW-0904">Protein phosphatase</keyword>
<feature type="compositionally biased region" description="Basic residues" evidence="7">
    <location>
        <begin position="242"/>
        <end position="252"/>
    </location>
</feature>
<feature type="region of interest" description="Disordered" evidence="7">
    <location>
        <begin position="227"/>
        <end position="271"/>
    </location>
</feature>
<comment type="function">
    <text evidence="1">Highly specific phosphatase involved in the metabolism of ADP-ribose 1''-phosphate (Appr1p) which is produced as a consequence of tRNA splicing.</text>
</comment>
<dbReference type="SMART" id="SM00506">
    <property type="entry name" value="A1pp"/>
    <property type="match status" value="1"/>
</dbReference>
<feature type="domain" description="Macro" evidence="8">
    <location>
        <begin position="59"/>
        <end position="206"/>
    </location>
</feature>
<evidence type="ECO:0000256" key="1">
    <source>
        <dbReference type="ARBA" id="ARBA00002432"/>
    </source>
</evidence>
<dbReference type="PANTHER" id="PTHR12521:SF0">
    <property type="entry name" value="ADP-RIBOSE GLYCOHYDROLASE OARD1"/>
    <property type="match status" value="1"/>
</dbReference>
<dbReference type="EMBL" id="WIPF01000031">
    <property type="protein sequence ID" value="KAF3224763.1"/>
    <property type="molecule type" value="Genomic_DNA"/>
</dbReference>
<gene>
    <name evidence="9" type="primary">POA1</name>
    <name evidence="9" type="ORF">TWF191_005929</name>
</gene>
<dbReference type="CDD" id="cd02901">
    <property type="entry name" value="Macro_Poa1p-like"/>
    <property type="match status" value="1"/>
</dbReference>
<name>A0A7C8V4C7_ORBOL</name>
<comment type="catalytic activity">
    <reaction evidence="6">
        <text>ADP-alpha-D-ribose 1''-phosphate + H2O = ADP-D-ribose + phosphate</text>
        <dbReference type="Rhea" id="RHEA:25029"/>
        <dbReference type="ChEBI" id="CHEBI:15377"/>
        <dbReference type="ChEBI" id="CHEBI:43474"/>
        <dbReference type="ChEBI" id="CHEBI:57967"/>
        <dbReference type="ChEBI" id="CHEBI:58753"/>
        <dbReference type="EC" id="3.1.3.84"/>
    </reaction>
</comment>
<dbReference type="SUPFAM" id="SSF52949">
    <property type="entry name" value="Macro domain-like"/>
    <property type="match status" value="1"/>
</dbReference>
<evidence type="ECO:0000256" key="7">
    <source>
        <dbReference type="SAM" id="MobiDB-lite"/>
    </source>
</evidence>
<evidence type="ECO:0000256" key="5">
    <source>
        <dbReference type="ARBA" id="ARBA00022912"/>
    </source>
</evidence>
<dbReference type="EC" id="3.1.3.84" evidence="3"/>
<feature type="compositionally biased region" description="Gly residues" evidence="7">
    <location>
        <begin position="229"/>
        <end position="241"/>
    </location>
</feature>
<dbReference type="Gene3D" id="3.40.220.10">
    <property type="entry name" value="Leucine Aminopeptidase, subunit E, domain 1"/>
    <property type="match status" value="1"/>
</dbReference>
<dbReference type="InterPro" id="IPR050892">
    <property type="entry name" value="ADP-ribose_metab_enzymes"/>
</dbReference>
<evidence type="ECO:0000256" key="3">
    <source>
        <dbReference type="ARBA" id="ARBA00012983"/>
    </source>
</evidence>
<comment type="similarity">
    <text evidence="2">Belongs to the POA1 family.</text>
</comment>
<evidence type="ECO:0000256" key="2">
    <source>
        <dbReference type="ARBA" id="ARBA00006575"/>
    </source>
</evidence>
<organism evidence="9 10">
    <name type="scientific">Orbilia oligospora</name>
    <name type="common">Nematode-trapping fungus</name>
    <name type="synonym">Arthrobotrys oligospora</name>
    <dbReference type="NCBI Taxonomy" id="2813651"/>
    <lineage>
        <taxon>Eukaryota</taxon>
        <taxon>Fungi</taxon>
        <taxon>Dikarya</taxon>
        <taxon>Ascomycota</taxon>
        <taxon>Pezizomycotina</taxon>
        <taxon>Orbiliomycetes</taxon>
        <taxon>Orbiliales</taxon>
        <taxon>Orbiliaceae</taxon>
        <taxon>Orbilia</taxon>
    </lineage>
</organism>
<dbReference type="AlphaFoldDB" id="A0A7C8V4C7"/>
<dbReference type="Pfam" id="PF01661">
    <property type="entry name" value="Macro"/>
    <property type="match status" value="1"/>
</dbReference>
<dbReference type="GO" id="GO:0004721">
    <property type="term" value="F:phosphoprotein phosphatase activity"/>
    <property type="evidence" value="ECO:0007669"/>
    <property type="project" value="UniProtKB-KW"/>
</dbReference>
<protein>
    <recommendedName>
        <fullName evidence="4">ADP-ribose 1''-phosphate phosphatase</fullName>
        <ecNumber evidence="3">3.1.3.84</ecNumber>
    </recommendedName>
</protein>
<dbReference type="Proteomes" id="UP000483672">
    <property type="component" value="Unassembled WGS sequence"/>
</dbReference>
<dbReference type="InterPro" id="IPR043472">
    <property type="entry name" value="Macro_dom-like"/>
</dbReference>
<evidence type="ECO:0000256" key="6">
    <source>
        <dbReference type="ARBA" id="ARBA00034427"/>
    </source>
</evidence>
<evidence type="ECO:0000313" key="9">
    <source>
        <dbReference type="EMBL" id="KAF3224763.1"/>
    </source>
</evidence>
<sequence length="271" mass="29120">MSHEPDNARSTTRPTMMSDEKRDAAENESPIPANSTTLEDPEAVEPINAEENLPSGGGGVIMVHGDIFAAPTNSVLIHACNCQGSWGAGIALAFKQLYPAAYRIYHNHCTNVSNPSSLLGTTLLIPPQPTDRKTHWIACMFTSVYYGRRVDTPDKILESTTSAFEHFLNLVANEETAGRRVVGELHACKINSGRFGVEWERSRKILEDGLEDGGKGRVVFAYEFEEESGGAGGAGGSSGGRGARRGRGRGGGRARGSSRGGLERGQQTLRF</sequence>
<dbReference type="GO" id="GO:0140291">
    <property type="term" value="P:peptidyl-glutamate ADP-deribosylation"/>
    <property type="evidence" value="ECO:0007669"/>
    <property type="project" value="TreeGrafter"/>
</dbReference>
<evidence type="ECO:0000256" key="4">
    <source>
        <dbReference type="ARBA" id="ARBA00019744"/>
    </source>
</evidence>
<evidence type="ECO:0000313" key="10">
    <source>
        <dbReference type="Proteomes" id="UP000483672"/>
    </source>
</evidence>